<organism evidence="2 3">
    <name type="scientific">Suillus discolor</name>
    <dbReference type="NCBI Taxonomy" id="1912936"/>
    <lineage>
        <taxon>Eukaryota</taxon>
        <taxon>Fungi</taxon>
        <taxon>Dikarya</taxon>
        <taxon>Basidiomycota</taxon>
        <taxon>Agaricomycotina</taxon>
        <taxon>Agaricomycetes</taxon>
        <taxon>Agaricomycetidae</taxon>
        <taxon>Boletales</taxon>
        <taxon>Suillineae</taxon>
        <taxon>Suillaceae</taxon>
        <taxon>Suillus</taxon>
    </lineage>
</organism>
<comment type="caution">
    <text evidence="2">The sequence shown here is derived from an EMBL/GenBank/DDBJ whole genome shotgun (WGS) entry which is preliminary data.</text>
</comment>
<feature type="region of interest" description="Disordered" evidence="1">
    <location>
        <begin position="1"/>
        <end position="20"/>
    </location>
</feature>
<dbReference type="Proteomes" id="UP000823399">
    <property type="component" value="Unassembled WGS sequence"/>
</dbReference>
<name>A0A9P7JSH2_9AGAM</name>
<feature type="region of interest" description="Disordered" evidence="1">
    <location>
        <begin position="181"/>
        <end position="247"/>
    </location>
</feature>
<dbReference type="RefSeq" id="XP_041291117.1">
    <property type="nucleotide sequence ID" value="XM_041441715.1"/>
</dbReference>
<dbReference type="AlphaFoldDB" id="A0A9P7JSH2"/>
<evidence type="ECO:0000313" key="2">
    <source>
        <dbReference type="EMBL" id="KAG2105067.1"/>
    </source>
</evidence>
<reference evidence="2" key="1">
    <citation type="journal article" date="2020" name="New Phytol.">
        <title>Comparative genomics reveals dynamic genome evolution in host specialist ectomycorrhizal fungi.</title>
        <authorList>
            <person name="Lofgren L.A."/>
            <person name="Nguyen N.H."/>
            <person name="Vilgalys R."/>
            <person name="Ruytinx J."/>
            <person name="Liao H.L."/>
            <person name="Branco S."/>
            <person name="Kuo A."/>
            <person name="LaButti K."/>
            <person name="Lipzen A."/>
            <person name="Andreopoulos W."/>
            <person name="Pangilinan J."/>
            <person name="Riley R."/>
            <person name="Hundley H."/>
            <person name="Na H."/>
            <person name="Barry K."/>
            <person name="Grigoriev I.V."/>
            <person name="Stajich J.E."/>
            <person name="Kennedy P.G."/>
        </authorList>
    </citation>
    <scope>NUCLEOTIDE SEQUENCE</scope>
    <source>
        <strain evidence="2">FC423</strain>
    </source>
</reference>
<dbReference type="EMBL" id="JABBWM010000039">
    <property type="protein sequence ID" value="KAG2105067.1"/>
    <property type="molecule type" value="Genomic_DNA"/>
</dbReference>
<keyword evidence="3" id="KW-1185">Reference proteome</keyword>
<accession>A0A9P7JSH2</accession>
<proteinExistence type="predicted"/>
<feature type="compositionally biased region" description="Polar residues" evidence="1">
    <location>
        <begin position="1"/>
        <end position="10"/>
    </location>
</feature>
<evidence type="ECO:0000256" key="1">
    <source>
        <dbReference type="SAM" id="MobiDB-lite"/>
    </source>
</evidence>
<sequence>MTPQSESSVGNDFGAASSDASLTPGVQLTSDSHFTSFNNHDLSGTDTSAFDYNMFTTVINDPSFDIWILDFPPLNACHDTSAHPGVFLPPVPPVTSLTNVGGSGMQNEAPYPEVFLPPIPPATSLPNVGGSGTPHPEVFLPPVPPVTSLPNVGGSGTQNEALYPEVFLPPVPPVTSFPDIGGSGTQNNAPTLPVEARTMPRRGRRLQQPMAPTSSVDPFDPLPEGRRRARKPFNAQECDNEIGGPTK</sequence>
<dbReference type="GeneID" id="64703974"/>
<gene>
    <name evidence="2" type="ORF">F5147DRAFT_775389</name>
</gene>
<evidence type="ECO:0000313" key="3">
    <source>
        <dbReference type="Proteomes" id="UP000823399"/>
    </source>
</evidence>
<protein>
    <submittedName>
        <fullName evidence="2">Uncharacterized protein</fullName>
    </submittedName>
</protein>